<dbReference type="PROSITE" id="PS00374">
    <property type="entry name" value="MGMT"/>
    <property type="match status" value="1"/>
</dbReference>
<dbReference type="InterPro" id="IPR016221">
    <property type="entry name" value="Bifunct_regulatory_prot_Ada"/>
</dbReference>
<evidence type="ECO:0000256" key="2">
    <source>
        <dbReference type="ARBA" id="ARBA00001947"/>
    </source>
</evidence>
<dbReference type="CDD" id="cd06445">
    <property type="entry name" value="ATase"/>
    <property type="match status" value="1"/>
</dbReference>
<comment type="catalytic activity">
    <reaction evidence="1">
        <text>a 4-O-methyl-thymidine in DNA + L-cysteinyl-[protein] = a thymidine in DNA + S-methyl-L-cysteinyl-[protein]</text>
        <dbReference type="Rhea" id="RHEA:53428"/>
        <dbReference type="Rhea" id="RHEA-COMP:10131"/>
        <dbReference type="Rhea" id="RHEA-COMP:10132"/>
        <dbReference type="Rhea" id="RHEA-COMP:13555"/>
        <dbReference type="Rhea" id="RHEA-COMP:13556"/>
        <dbReference type="ChEBI" id="CHEBI:29950"/>
        <dbReference type="ChEBI" id="CHEBI:82612"/>
        <dbReference type="ChEBI" id="CHEBI:137386"/>
        <dbReference type="ChEBI" id="CHEBI:137387"/>
        <dbReference type="EC" id="2.1.1.63"/>
    </reaction>
</comment>
<evidence type="ECO:0000256" key="6">
    <source>
        <dbReference type="ARBA" id="ARBA00023015"/>
    </source>
</evidence>
<keyword evidence="4 12" id="KW-0808">Transferase</keyword>
<dbReference type="PIRSF" id="PIRSF000409">
    <property type="entry name" value="Ada"/>
    <property type="match status" value="1"/>
</dbReference>
<keyword evidence="13" id="KW-1185">Reference proteome</keyword>
<dbReference type="InterPro" id="IPR001497">
    <property type="entry name" value="MethylDNA_cys_MeTrfase_AS"/>
</dbReference>
<dbReference type="InterPro" id="IPR009057">
    <property type="entry name" value="Homeodomain-like_sf"/>
</dbReference>
<dbReference type="InterPro" id="IPR018060">
    <property type="entry name" value="HTH_AraC"/>
</dbReference>
<keyword evidence="12" id="KW-0238">DNA-binding</keyword>
<dbReference type="GO" id="GO:0003677">
    <property type="term" value="F:DNA binding"/>
    <property type="evidence" value="ECO:0007669"/>
    <property type="project" value="UniProtKB-KW"/>
</dbReference>
<evidence type="ECO:0000256" key="7">
    <source>
        <dbReference type="ARBA" id="ARBA00023159"/>
    </source>
</evidence>
<dbReference type="Proteomes" id="UP001495910">
    <property type="component" value="Unassembled WGS sequence"/>
</dbReference>
<dbReference type="EMBL" id="JBANDC010000021">
    <property type="protein sequence ID" value="MEM4990187.1"/>
    <property type="molecule type" value="Genomic_DNA"/>
</dbReference>
<accession>A0ABU9Q209</accession>
<dbReference type="Pfam" id="PF12833">
    <property type="entry name" value="HTH_18"/>
    <property type="match status" value="1"/>
</dbReference>
<dbReference type="Gene3D" id="3.40.10.10">
    <property type="entry name" value="DNA Methylphosphotriester Repair Domain"/>
    <property type="match status" value="1"/>
</dbReference>
<keyword evidence="8" id="KW-0804">Transcription</keyword>
<dbReference type="NCBIfam" id="TIGR00589">
    <property type="entry name" value="ogt"/>
    <property type="match status" value="1"/>
</dbReference>
<evidence type="ECO:0000256" key="4">
    <source>
        <dbReference type="ARBA" id="ARBA00022679"/>
    </source>
</evidence>
<dbReference type="InterPro" id="IPR036388">
    <property type="entry name" value="WH-like_DNA-bd_sf"/>
</dbReference>
<feature type="domain" description="HTH araC/xylS-type" evidence="11">
    <location>
        <begin position="91"/>
        <end position="191"/>
    </location>
</feature>
<evidence type="ECO:0000256" key="8">
    <source>
        <dbReference type="ARBA" id="ARBA00023163"/>
    </source>
</evidence>
<dbReference type="PROSITE" id="PS01124">
    <property type="entry name" value="HTH_ARAC_FAMILY_2"/>
    <property type="match status" value="1"/>
</dbReference>
<dbReference type="SUPFAM" id="SSF46767">
    <property type="entry name" value="Methylated DNA-protein cysteine methyltransferase, C-terminal domain"/>
    <property type="match status" value="1"/>
</dbReference>
<name>A0ABU9Q209_9BURK</name>
<dbReference type="InterPro" id="IPR004026">
    <property type="entry name" value="Ada_DNA_repair_Zn-bd"/>
</dbReference>
<keyword evidence="3 12" id="KW-0489">Methyltransferase</keyword>
<dbReference type="SUPFAM" id="SSF46689">
    <property type="entry name" value="Homeodomain-like"/>
    <property type="match status" value="1"/>
</dbReference>
<reference evidence="12 13" key="1">
    <citation type="submission" date="2024-02" db="EMBL/GenBank/DDBJ databases">
        <title>Draft genome sequence of Collimonas sp. strain H4R21, an effective mineral-weathering bacterial strain isolated from the beech rhizosphere.</title>
        <authorList>
            <person name="Morin E."/>
            <person name="Uroz S."/>
            <person name="Leveau J.H.J."/>
            <person name="Kumar R."/>
            <person name="Rey M.W."/>
            <person name="Pham J."/>
        </authorList>
    </citation>
    <scope>NUCLEOTIDE SEQUENCE [LARGE SCALE GENOMIC DNA]</scope>
    <source>
        <strain evidence="12 13">H4R21</strain>
    </source>
</reference>
<dbReference type="PANTHER" id="PTHR10815:SF14">
    <property type="entry name" value="BIFUNCTIONAL TRANSCRIPTIONAL ACTIVATOR_DNA REPAIR ENZYME ADA"/>
    <property type="match status" value="1"/>
</dbReference>
<keyword evidence="9" id="KW-0234">DNA repair</keyword>
<dbReference type="InterPro" id="IPR035451">
    <property type="entry name" value="Ada-like_dom_sf"/>
</dbReference>
<evidence type="ECO:0000256" key="1">
    <source>
        <dbReference type="ARBA" id="ARBA00001286"/>
    </source>
</evidence>
<evidence type="ECO:0000259" key="11">
    <source>
        <dbReference type="PROSITE" id="PS01124"/>
    </source>
</evidence>
<dbReference type="InterPro" id="IPR014048">
    <property type="entry name" value="MethylDNA_cys_MeTrfase_DNA-bd"/>
</dbReference>
<dbReference type="Pfam" id="PF02805">
    <property type="entry name" value="Ada_Zn_binding"/>
    <property type="match status" value="1"/>
</dbReference>
<dbReference type="Gene3D" id="3.30.160.70">
    <property type="entry name" value="Methylated DNA-protein cysteine methyltransferase domain"/>
    <property type="match status" value="1"/>
</dbReference>
<evidence type="ECO:0000256" key="9">
    <source>
        <dbReference type="ARBA" id="ARBA00023204"/>
    </source>
</evidence>
<dbReference type="Pfam" id="PF01035">
    <property type="entry name" value="DNA_binding_1"/>
    <property type="match status" value="1"/>
</dbReference>
<keyword evidence="5" id="KW-0227">DNA damage</keyword>
<comment type="cofactor">
    <cofactor evidence="2">
        <name>Zn(2+)</name>
        <dbReference type="ChEBI" id="CHEBI:29105"/>
    </cofactor>
</comment>
<evidence type="ECO:0000256" key="5">
    <source>
        <dbReference type="ARBA" id="ARBA00022763"/>
    </source>
</evidence>
<evidence type="ECO:0000256" key="10">
    <source>
        <dbReference type="ARBA" id="ARBA00049348"/>
    </source>
</evidence>
<evidence type="ECO:0000313" key="13">
    <source>
        <dbReference type="Proteomes" id="UP001495910"/>
    </source>
</evidence>
<dbReference type="GO" id="GO:0008168">
    <property type="term" value="F:methyltransferase activity"/>
    <property type="evidence" value="ECO:0007669"/>
    <property type="project" value="UniProtKB-KW"/>
</dbReference>
<protein>
    <submittedName>
        <fullName evidence="12">Bifunctional DNA-binding transcriptional regulator/O6-methylguanine-DNA methyltransferase Ada</fullName>
        <ecNumber evidence="12">2.1.1.-</ecNumber>
    </submittedName>
</protein>
<keyword evidence="6" id="KW-0805">Transcription regulation</keyword>
<keyword evidence="7" id="KW-0010">Activator</keyword>
<comment type="catalytic activity">
    <reaction evidence="10">
        <text>a 6-O-methyl-2'-deoxyguanosine in DNA + L-cysteinyl-[protein] = S-methyl-L-cysteinyl-[protein] + a 2'-deoxyguanosine in DNA</text>
        <dbReference type="Rhea" id="RHEA:24000"/>
        <dbReference type="Rhea" id="RHEA-COMP:10131"/>
        <dbReference type="Rhea" id="RHEA-COMP:10132"/>
        <dbReference type="Rhea" id="RHEA-COMP:11367"/>
        <dbReference type="Rhea" id="RHEA-COMP:11368"/>
        <dbReference type="ChEBI" id="CHEBI:29950"/>
        <dbReference type="ChEBI" id="CHEBI:82612"/>
        <dbReference type="ChEBI" id="CHEBI:85445"/>
        <dbReference type="ChEBI" id="CHEBI:85448"/>
        <dbReference type="EC" id="2.1.1.63"/>
    </reaction>
</comment>
<evidence type="ECO:0000256" key="3">
    <source>
        <dbReference type="ARBA" id="ARBA00022603"/>
    </source>
</evidence>
<organism evidence="12 13">
    <name type="scientific">Collimonas rhizosphaerae</name>
    <dbReference type="NCBI Taxonomy" id="3126357"/>
    <lineage>
        <taxon>Bacteria</taxon>
        <taxon>Pseudomonadati</taxon>
        <taxon>Pseudomonadota</taxon>
        <taxon>Betaproteobacteria</taxon>
        <taxon>Burkholderiales</taxon>
        <taxon>Oxalobacteraceae</taxon>
        <taxon>Collimonas</taxon>
    </lineage>
</organism>
<dbReference type="RefSeq" id="WP_342831303.1">
    <property type="nucleotide sequence ID" value="NZ_JBANDC010000021.1"/>
</dbReference>
<dbReference type="SMART" id="SM00342">
    <property type="entry name" value="HTH_ARAC"/>
    <property type="match status" value="1"/>
</dbReference>
<sequence length="360" mass="39060">MRPLTQYQHTARQAAERDPRWAAVLARDPAADMQFVYAVKTTGVYCRPSSPTRLPRPENVEFFDTPEAAEAAGYRPSKRGADQTSVAAHHAELVAAACRRIERAEELPSLEMLAADAGLSLFHFHRVFKAVTGLTPKAYANAHRAKKVRDHLSHSHSVTEAIYDAGFNSNSRFYEASGKVLGMTPTDYRAGGANTDIRFAIGECSLGAILVAQSERGVCAIFLGDDPNALAHDLQDKFPRAHLIGADHDFEQLVAQVVGFIEAPAIGLDLPLDVRGTAFQQRVWQALRDIPAGSTTSYAEIAARIGSPKAVRAVAQACAANSLAVAIPCHRVIRSDGSASGYRWGVERKHALLEREQNPA</sequence>
<dbReference type="Gene3D" id="1.10.10.60">
    <property type="entry name" value="Homeodomain-like"/>
    <property type="match status" value="2"/>
</dbReference>
<dbReference type="InterPro" id="IPR036217">
    <property type="entry name" value="MethylDNA_cys_MeTrfase_DNAb"/>
</dbReference>
<proteinExistence type="predicted"/>
<dbReference type="SUPFAM" id="SSF57884">
    <property type="entry name" value="Ada DNA repair protein, N-terminal domain (N-Ada 10)"/>
    <property type="match status" value="1"/>
</dbReference>
<gene>
    <name evidence="12" type="primary">ada</name>
    <name evidence="12" type="ORF">V8G57_22545</name>
</gene>
<dbReference type="EC" id="2.1.1.-" evidence="12"/>
<comment type="caution">
    <text evidence="12">The sequence shown here is derived from an EMBL/GenBank/DDBJ whole genome shotgun (WGS) entry which is preliminary data.</text>
</comment>
<dbReference type="InterPro" id="IPR036631">
    <property type="entry name" value="MGMT_N_sf"/>
</dbReference>
<dbReference type="PANTHER" id="PTHR10815">
    <property type="entry name" value="METHYLATED-DNA--PROTEIN-CYSTEINE METHYLTRANSFERASE"/>
    <property type="match status" value="1"/>
</dbReference>
<dbReference type="NCBIfam" id="NF011964">
    <property type="entry name" value="PRK15435.1"/>
    <property type="match status" value="1"/>
</dbReference>
<dbReference type="SUPFAM" id="SSF53155">
    <property type="entry name" value="Methylated DNA-protein cysteine methyltransferase domain"/>
    <property type="match status" value="1"/>
</dbReference>
<evidence type="ECO:0000313" key="12">
    <source>
        <dbReference type="EMBL" id="MEM4990187.1"/>
    </source>
</evidence>
<dbReference type="Gene3D" id="1.10.10.10">
    <property type="entry name" value="Winged helix-like DNA-binding domain superfamily/Winged helix DNA-binding domain"/>
    <property type="match status" value="1"/>
</dbReference>
<dbReference type="GO" id="GO:0032259">
    <property type="term" value="P:methylation"/>
    <property type="evidence" value="ECO:0007669"/>
    <property type="project" value="UniProtKB-KW"/>
</dbReference>